<gene>
    <name evidence="1" type="ORF">K4G66_02710</name>
</gene>
<proteinExistence type="predicted"/>
<dbReference type="EMBL" id="CP120682">
    <property type="protein sequence ID" value="WKN37622.1"/>
    <property type="molecule type" value="Genomic_DNA"/>
</dbReference>
<reference evidence="1" key="1">
    <citation type="journal article" date="2023" name="Comput. Struct. Biotechnol. J.">
        <title>Discovery of a novel marine Bacteroidetes with a rich repertoire of carbohydrate-active enzymes.</title>
        <authorList>
            <person name="Chen B."/>
            <person name="Liu G."/>
            <person name="Chen Q."/>
            <person name="Wang H."/>
            <person name="Liu L."/>
            <person name="Tang K."/>
        </authorList>
    </citation>
    <scope>NUCLEOTIDE SEQUENCE</scope>
    <source>
        <strain evidence="1">TK19036</strain>
    </source>
</reference>
<dbReference type="AlphaFoldDB" id="A0AA49GNJ3"/>
<sequence>MHYRYLIVFAFVCLFSCNTPEEEIVFNAPELIAKSPTEVADILGEPDSAYTRTVFGKQYFIQFYKDHQVEVRHYQGKIKEIVVQDPYPLEFTPATITRFGIDYVEPTQYDSLAMIMWKNIDGFKAVNFYLRGVEKPDSVKHSYHIYFNMDTTRTQ</sequence>
<reference evidence="1" key="2">
    <citation type="journal article" date="2024" name="Antonie Van Leeuwenhoek">
        <title>Roseihalotalea indica gen. nov., sp. nov., a halophilic Bacteroidetes from mesopelagic Southwest Indian Ocean with higher carbohydrate metabolic potential.</title>
        <authorList>
            <person name="Chen B."/>
            <person name="Zhang M."/>
            <person name="Lin D."/>
            <person name="Ye J."/>
            <person name="Tang K."/>
        </authorList>
    </citation>
    <scope>NUCLEOTIDE SEQUENCE</scope>
    <source>
        <strain evidence="1">TK19036</strain>
    </source>
</reference>
<name>A0AA49GNJ3_9BACT</name>
<protein>
    <submittedName>
        <fullName evidence="1">Uncharacterized protein</fullName>
    </submittedName>
</protein>
<evidence type="ECO:0000313" key="1">
    <source>
        <dbReference type="EMBL" id="WKN37622.1"/>
    </source>
</evidence>
<accession>A0AA49GNJ3</accession>
<organism evidence="1">
    <name type="scientific">Roseihalotalea indica</name>
    <dbReference type="NCBI Taxonomy" id="2867963"/>
    <lineage>
        <taxon>Bacteria</taxon>
        <taxon>Pseudomonadati</taxon>
        <taxon>Bacteroidota</taxon>
        <taxon>Cytophagia</taxon>
        <taxon>Cytophagales</taxon>
        <taxon>Catalimonadaceae</taxon>
        <taxon>Roseihalotalea</taxon>
    </lineage>
</organism>